<feature type="region of interest" description="Disordered" evidence="2">
    <location>
        <begin position="1"/>
        <end position="75"/>
    </location>
</feature>
<feature type="compositionally biased region" description="Polar residues" evidence="2">
    <location>
        <begin position="557"/>
        <end position="574"/>
    </location>
</feature>
<keyword evidence="5" id="KW-1185">Reference proteome</keyword>
<dbReference type="PANTHER" id="PTHR21563:SF3">
    <property type="entry name" value="ZINC FINGER C3H1 DOMAIN-CONTAINING PROTEIN"/>
    <property type="match status" value="1"/>
</dbReference>
<sequence length="1625" mass="179352">MTTPSTGKQAPVTGKEEGELSTSEDEVQPMQTRTGAPLTEHASVPSVNTNIQRRQAGGNGGSLAKPADATPLKRTYPGGRIIETKQAVSNAAIHGKKFPVRGSNSNLVINFSADDSGSESDSKGPTQTSKIQPKGAMTGNRNPSTLLQTKLQGPRQVGNTAVTKKASFTSTFTHAAASKVSNISLAKEMKSKKNIYTYERKVSKDAPRPEQIVGTNSNKVHDLRQQIARRESELKLKAAQPKKDAVNPKISPTKRLSMVSDDGKQLESNEPAKKRVRISGNDPSQPGIDYRVPASTGASTKAPGISNNLLPGINPNATCKDLGSNSGGIVPPVISQHIVEGNTSSSVLQISASKPIHDEGVRRGPTEHPVHRTSRELETVKNVDSSVSSDQLLKIVNGHHQPSSNNYGLWNIPGNTTAPGHSQLDMLSLTNLEESLDRDLEEAQERKRLCEIEERNALKVYRKAQRSLIEANARCAQLYSKRESLSAHYGSLIVRDTGLLWPSAHREHPETGFHFLNNGTENIDLAAKADIPQHTQLESNHRYNNEYGGSHPLPRSPSGQNMGSEQCSDLDASTSDGLRCSNKQIATRLCSPSSDTNILPDDESFPVDHESTEGNLGHQAENLEQTLGNQESLLIEASLRSKLFERLGTRGESRGGTCSNGETVIDRGDESDVASERTQRDGSSPVSENNQHNDSREPGANILQGNPSEPPIEQHAIKENSLNFQPSIEMESHRTSPEDDILSSVTLSGPLFRSTINHLKAPGSSITSLGPEYTLQDKSYSLYSDDRQCSSVTKTPVYGGKNGLYTSNLKMDPFRPLCMYELRGRCNNDECSWQHFNDFSDDSLHQSLNDLPDGNVGSSLHQKKHNTSRGSQISDVGPSPTYLVCLDTMKVDSWSYESALAQRHGQIWWKHFSVCLASSNSLRKNIPARENEGRIEVLGNPRTHSSYFRIKHSMMQLLKQGSDAAVDSMETALIIFFREVDQSEGLIQAMLFDSCQYCVALSVLSRCLEGDPTSEILWIVYLLIYYTYEGSDGRDMFSYGVKLCSGSYVIWLMYINSRGQLNDQLIAYDAALSALCKHASGSIDKNHASACILDLLLQMFNLLCISGNVSKAIQRISKLQAPAAVSDDPDFSMMSHILTCLTYSDKCVFWICCVYLVIYRKLPGSIVQRLEMEKEILEIEWPSANLAGDLKEMALRLFDKGMHSEELCTSNESSENGLQERTAGLFALNHALFMIALDELEKCRDIVKASVELYPACLELKLLAARMKPNEPKETFSSGFEKLLKQKPEEASGIQCIWNQYAECALQGGNHNSARELMSRWYVSVWDVLSRKSKTVVANEEGGDDIFLKSALSDLNVASDQVDEMFGYLNLSLHNLLQSDWTGACSAIDQALKATAPEHFMHCLREHAVFQLINELKATGEFPINLQLRLLNSYLDRTSALPVKEPLSWKFISNSAEKPRVRKLVTNLLAPVSSELVVVNAVLEAWHGPSLVPEKLSKQKELVDFVETILGLVPCNYPLALSVSKLLKKEETPSGIHFWAGLNLVSTIYCAMPVAPEYIWVEAGEILSSINGFKTRDERFLSKALSVYPMSVKLWRCYRSVATSIEEKRGIEIEEEARKKGITLD</sequence>
<dbReference type="InterPro" id="IPR039278">
    <property type="entry name" value="Red1"/>
</dbReference>
<dbReference type="GO" id="GO:0005634">
    <property type="term" value="C:nucleus"/>
    <property type="evidence" value="ECO:0007669"/>
    <property type="project" value="TreeGrafter"/>
</dbReference>
<accession>A0AAU9S8X9</accession>
<dbReference type="PANTHER" id="PTHR21563">
    <property type="entry name" value="ZINC FINGER C3H1 DOMAIN-CONTAINING PROTEIN"/>
    <property type="match status" value="1"/>
</dbReference>
<reference evidence="4 5" key="1">
    <citation type="submission" date="2022-03" db="EMBL/GenBank/DDBJ databases">
        <authorList>
            <person name="Nunn A."/>
            <person name="Chopra R."/>
            <person name="Nunn A."/>
            <person name="Contreras Garrido A."/>
        </authorList>
    </citation>
    <scope>NUCLEOTIDE SEQUENCE [LARGE SCALE GENOMIC DNA]</scope>
</reference>
<feature type="region of interest" description="Disordered" evidence="2">
    <location>
        <begin position="109"/>
        <end position="143"/>
    </location>
</feature>
<feature type="domain" description="Putative zinc-finger" evidence="3">
    <location>
        <begin position="817"/>
        <end position="836"/>
    </location>
</feature>
<gene>
    <name evidence="4" type="ORF">TAV2_LOCUS13444</name>
</gene>
<dbReference type="GO" id="GO:0000178">
    <property type="term" value="C:exosome (RNase complex)"/>
    <property type="evidence" value="ECO:0007669"/>
    <property type="project" value="TreeGrafter"/>
</dbReference>
<protein>
    <recommendedName>
        <fullName evidence="3">Putative zinc-finger domain-containing protein</fullName>
    </recommendedName>
</protein>
<organism evidence="4 5">
    <name type="scientific">Thlaspi arvense</name>
    <name type="common">Field penny-cress</name>
    <dbReference type="NCBI Taxonomy" id="13288"/>
    <lineage>
        <taxon>Eukaryota</taxon>
        <taxon>Viridiplantae</taxon>
        <taxon>Streptophyta</taxon>
        <taxon>Embryophyta</taxon>
        <taxon>Tracheophyta</taxon>
        <taxon>Spermatophyta</taxon>
        <taxon>Magnoliopsida</taxon>
        <taxon>eudicotyledons</taxon>
        <taxon>Gunneridae</taxon>
        <taxon>Pentapetalae</taxon>
        <taxon>rosids</taxon>
        <taxon>malvids</taxon>
        <taxon>Brassicales</taxon>
        <taxon>Brassicaceae</taxon>
        <taxon>Thlaspideae</taxon>
        <taxon>Thlaspi</taxon>
    </lineage>
</organism>
<feature type="region of interest" description="Disordered" evidence="2">
    <location>
        <begin position="847"/>
        <end position="875"/>
    </location>
</feature>
<name>A0AAU9S8X9_THLAR</name>
<evidence type="ECO:0000256" key="2">
    <source>
        <dbReference type="SAM" id="MobiDB-lite"/>
    </source>
</evidence>
<dbReference type="Proteomes" id="UP000836841">
    <property type="component" value="Chromosome 4"/>
</dbReference>
<keyword evidence="1" id="KW-0175">Coiled coil</keyword>
<feature type="coiled-coil region" evidence="1">
    <location>
        <begin position="426"/>
        <end position="453"/>
    </location>
</feature>
<feature type="region of interest" description="Disordered" evidence="2">
    <location>
        <begin position="649"/>
        <end position="712"/>
    </location>
</feature>
<evidence type="ECO:0000313" key="5">
    <source>
        <dbReference type="Proteomes" id="UP000836841"/>
    </source>
</evidence>
<feature type="region of interest" description="Disordered" evidence="2">
    <location>
        <begin position="541"/>
        <end position="574"/>
    </location>
</feature>
<evidence type="ECO:0000313" key="4">
    <source>
        <dbReference type="EMBL" id="CAH2058713.1"/>
    </source>
</evidence>
<feature type="compositionally biased region" description="Basic and acidic residues" evidence="2">
    <location>
        <begin position="664"/>
        <end position="680"/>
    </location>
</feature>
<feature type="region of interest" description="Disordered" evidence="2">
    <location>
        <begin position="237"/>
        <end position="307"/>
    </location>
</feature>
<dbReference type="EMBL" id="OU466860">
    <property type="protein sequence ID" value="CAH2058713.1"/>
    <property type="molecule type" value="Genomic_DNA"/>
</dbReference>
<dbReference type="Pfam" id="PF10650">
    <property type="entry name" value="zf-C3H1"/>
    <property type="match status" value="1"/>
</dbReference>
<feature type="compositionally biased region" description="Basic and acidic residues" evidence="2">
    <location>
        <begin position="261"/>
        <end position="273"/>
    </location>
</feature>
<feature type="compositionally biased region" description="Basic and acidic residues" evidence="2">
    <location>
        <begin position="237"/>
        <end position="246"/>
    </location>
</feature>
<evidence type="ECO:0000256" key="1">
    <source>
        <dbReference type="SAM" id="Coils"/>
    </source>
</evidence>
<feature type="region of interest" description="Disordered" evidence="2">
    <location>
        <begin position="591"/>
        <end position="615"/>
    </location>
</feature>
<dbReference type="InterPro" id="IPR011990">
    <property type="entry name" value="TPR-like_helical_dom_sf"/>
</dbReference>
<evidence type="ECO:0000259" key="3">
    <source>
        <dbReference type="Pfam" id="PF10650"/>
    </source>
</evidence>
<dbReference type="InterPro" id="IPR019607">
    <property type="entry name" value="Putative_zinc-finger_domain"/>
</dbReference>
<dbReference type="SUPFAM" id="SSF48452">
    <property type="entry name" value="TPR-like"/>
    <property type="match status" value="1"/>
</dbReference>
<proteinExistence type="predicted"/>
<feature type="compositionally biased region" description="Polar residues" evidence="2">
    <location>
        <begin position="681"/>
        <end position="690"/>
    </location>
</feature>